<evidence type="ECO:0008006" key="4">
    <source>
        <dbReference type="Google" id="ProtNLM"/>
    </source>
</evidence>
<dbReference type="Proteomes" id="UP000257109">
    <property type="component" value="Unassembled WGS sequence"/>
</dbReference>
<protein>
    <recommendedName>
        <fullName evidence="4">Retrotransposon gag domain-containing protein</fullName>
    </recommendedName>
</protein>
<gene>
    <name evidence="2" type="ORF">CR513_53415</name>
</gene>
<keyword evidence="3" id="KW-1185">Reference proteome</keyword>
<feature type="non-terminal residue" evidence="2">
    <location>
        <position position="1"/>
    </location>
</feature>
<sequence>MLSHIEGGGPPRDNPRFEVWDDKDSLVMTWLWNSMTLEIILNYMFYSFVREIWNNLIETYSMTKDFTACYDIESRILNCRQGTLLVIEYYETLKSEETQQPVMLDKRRSNKGSAMARRSFPLCLRYFLLREMKRTNDQSCLIKKSSNTGSAMVIGKDSTKGSTSKGKPFTKSSRRKYYKRLGHTKDIYYKLYGKKKVLERIGGNKGPTHMWVNQMTPNKESVVEHPSTLKLD</sequence>
<feature type="region of interest" description="Disordered" evidence="1">
    <location>
        <begin position="152"/>
        <end position="173"/>
    </location>
</feature>
<evidence type="ECO:0000256" key="1">
    <source>
        <dbReference type="SAM" id="MobiDB-lite"/>
    </source>
</evidence>
<comment type="caution">
    <text evidence="2">The sequence shown here is derived from an EMBL/GenBank/DDBJ whole genome shotgun (WGS) entry which is preliminary data.</text>
</comment>
<dbReference type="OrthoDB" id="1418408at2759"/>
<organism evidence="2 3">
    <name type="scientific">Mucuna pruriens</name>
    <name type="common">Velvet bean</name>
    <name type="synonym">Dolichos pruriens</name>
    <dbReference type="NCBI Taxonomy" id="157652"/>
    <lineage>
        <taxon>Eukaryota</taxon>
        <taxon>Viridiplantae</taxon>
        <taxon>Streptophyta</taxon>
        <taxon>Embryophyta</taxon>
        <taxon>Tracheophyta</taxon>
        <taxon>Spermatophyta</taxon>
        <taxon>Magnoliopsida</taxon>
        <taxon>eudicotyledons</taxon>
        <taxon>Gunneridae</taxon>
        <taxon>Pentapetalae</taxon>
        <taxon>rosids</taxon>
        <taxon>fabids</taxon>
        <taxon>Fabales</taxon>
        <taxon>Fabaceae</taxon>
        <taxon>Papilionoideae</taxon>
        <taxon>50 kb inversion clade</taxon>
        <taxon>NPAAA clade</taxon>
        <taxon>indigoferoid/millettioid clade</taxon>
        <taxon>Phaseoleae</taxon>
        <taxon>Mucuna</taxon>
    </lineage>
</organism>
<reference evidence="2" key="1">
    <citation type="submission" date="2018-05" db="EMBL/GenBank/DDBJ databases">
        <title>Draft genome of Mucuna pruriens seed.</title>
        <authorList>
            <person name="Nnadi N.E."/>
            <person name="Vos R."/>
            <person name="Hasami M.H."/>
            <person name="Devisetty U.K."/>
            <person name="Aguiy J.C."/>
        </authorList>
    </citation>
    <scope>NUCLEOTIDE SEQUENCE [LARGE SCALE GENOMIC DNA]</scope>
    <source>
        <strain evidence="2">JCA_2017</strain>
    </source>
</reference>
<dbReference type="PANTHER" id="PTHR37610:SF92">
    <property type="entry name" value="RETROTRANSPOSON COPIA-LIKE N-TERMINAL DOMAIN-CONTAINING PROTEIN"/>
    <property type="match status" value="1"/>
</dbReference>
<accession>A0A371ENN7</accession>
<feature type="compositionally biased region" description="Low complexity" evidence="1">
    <location>
        <begin position="160"/>
        <end position="171"/>
    </location>
</feature>
<proteinExistence type="predicted"/>
<dbReference type="AlphaFoldDB" id="A0A371ENN7"/>
<name>A0A371ENN7_MUCPR</name>
<dbReference type="PANTHER" id="PTHR37610">
    <property type="entry name" value="CCHC-TYPE DOMAIN-CONTAINING PROTEIN"/>
    <property type="match status" value="1"/>
</dbReference>
<evidence type="ECO:0000313" key="3">
    <source>
        <dbReference type="Proteomes" id="UP000257109"/>
    </source>
</evidence>
<evidence type="ECO:0000313" key="2">
    <source>
        <dbReference type="EMBL" id="RDX67670.1"/>
    </source>
</evidence>
<dbReference type="EMBL" id="QJKJ01012888">
    <property type="protein sequence ID" value="RDX67670.1"/>
    <property type="molecule type" value="Genomic_DNA"/>
</dbReference>